<dbReference type="InterPro" id="IPR009606">
    <property type="entry name" value="DEAL/Modifying_wall_lignin1/2"/>
</dbReference>
<dbReference type="Pfam" id="PF06749">
    <property type="entry name" value="DUF1218"/>
    <property type="match status" value="1"/>
</dbReference>
<dbReference type="PANTHER" id="PTHR31769">
    <property type="entry name" value="OS07G0462200 PROTEIN-RELATED"/>
    <property type="match status" value="1"/>
</dbReference>
<organism evidence="8 9">
    <name type="scientific">Spinacia oleracea</name>
    <name type="common">Spinach</name>
    <dbReference type="NCBI Taxonomy" id="3562"/>
    <lineage>
        <taxon>Eukaryota</taxon>
        <taxon>Viridiplantae</taxon>
        <taxon>Streptophyta</taxon>
        <taxon>Embryophyta</taxon>
        <taxon>Tracheophyta</taxon>
        <taxon>Spermatophyta</taxon>
        <taxon>Magnoliopsida</taxon>
        <taxon>eudicotyledons</taxon>
        <taxon>Gunneridae</taxon>
        <taxon>Pentapetalae</taxon>
        <taxon>Caryophyllales</taxon>
        <taxon>Chenopodiaceae</taxon>
        <taxon>Chenopodioideae</taxon>
        <taxon>Anserineae</taxon>
        <taxon>Spinacia</taxon>
    </lineage>
</organism>
<keyword evidence="5 7" id="KW-0472">Membrane</keyword>
<keyword evidence="2 7" id="KW-0812">Transmembrane</keyword>
<evidence type="ECO:0000256" key="6">
    <source>
        <dbReference type="ARBA" id="ARBA00029467"/>
    </source>
</evidence>
<dbReference type="AlphaFoldDB" id="A0A9R0IJB6"/>
<keyword evidence="8" id="KW-1185">Reference proteome</keyword>
<dbReference type="GO" id="GO:0012505">
    <property type="term" value="C:endomembrane system"/>
    <property type="evidence" value="ECO:0007669"/>
    <property type="project" value="UniProtKB-SubCell"/>
</dbReference>
<protein>
    <recommendedName>
        <fullName evidence="10">CASP-like protein</fullName>
    </recommendedName>
</protein>
<evidence type="ECO:0000256" key="5">
    <source>
        <dbReference type="ARBA" id="ARBA00023136"/>
    </source>
</evidence>
<evidence type="ECO:0000313" key="8">
    <source>
        <dbReference type="Proteomes" id="UP000813463"/>
    </source>
</evidence>
<feature type="transmembrane region" description="Helical" evidence="7">
    <location>
        <begin position="133"/>
        <end position="155"/>
    </location>
</feature>
<dbReference type="KEGG" id="soe:110789633"/>
<evidence type="ECO:0000256" key="3">
    <source>
        <dbReference type="ARBA" id="ARBA00022729"/>
    </source>
</evidence>
<comment type="similarity">
    <text evidence="6">Belongs to the DESIGUAL family.</text>
</comment>
<evidence type="ECO:0000256" key="4">
    <source>
        <dbReference type="ARBA" id="ARBA00022989"/>
    </source>
</evidence>
<name>A0A9R0IJB6_SPIOL</name>
<dbReference type="InterPro" id="IPR052222">
    <property type="entry name" value="DESIGUAL"/>
</dbReference>
<dbReference type="Proteomes" id="UP000813463">
    <property type="component" value="Chromosome 4"/>
</dbReference>
<reference evidence="8" key="1">
    <citation type="journal article" date="2021" name="Nat. Commun.">
        <title>Genomic analyses provide insights into spinach domestication and the genetic basis of agronomic traits.</title>
        <authorList>
            <person name="Cai X."/>
            <person name="Sun X."/>
            <person name="Xu C."/>
            <person name="Sun H."/>
            <person name="Wang X."/>
            <person name="Ge C."/>
            <person name="Zhang Z."/>
            <person name="Wang Q."/>
            <person name="Fei Z."/>
            <person name="Jiao C."/>
            <person name="Wang Q."/>
        </authorList>
    </citation>
    <scope>NUCLEOTIDE SEQUENCE [LARGE SCALE GENOMIC DNA]</scope>
    <source>
        <strain evidence="8">cv. Varoflay</strain>
    </source>
</reference>
<accession>A0A9R0IJB6</accession>
<dbReference type="OrthoDB" id="678343at2759"/>
<feature type="transmembrane region" description="Helical" evidence="7">
    <location>
        <begin position="88"/>
        <end position="113"/>
    </location>
</feature>
<comment type="subcellular location">
    <subcellularLocation>
        <location evidence="1">Endomembrane system</location>
        <topology evidence="1">Multi-pass membrane protein</topology>
    </subcellularLocation>
</comment>
<feature type="transmembrane region" description="Helical" evidence="7">
    <location>
        <begin position="51"/>
        <end position="76"/>
    </location>
</feature>
<dbReference type="GeneID" id="110789633"/>
<evidence type="ECO:0008006" key="10">
    <source>
        <dbReference type="Google" id="ProtNLM"/>
    </source>
</evidence>
<proteinExistence type="inferred from homology"/>
<evidence type="ECO:0000256" key="7">
    <source>
        <dbReference type="SAM" id="Phobius"/>
    </source>
</evidence>
<keyword evidence="4 7" id="KW-1133">Transmembrane helix</keyword>
<evidence type="ECO:0000256" key="1">
    <source>
        <dbReference type="ARBA" id="ARBA00004127"/>
    </source>
</evidence>
<reference evidence="9" key="2">
    <citation type="submission" date="2025-08" db="UniProtKB">
        <authorList>
            <consortium name="RefSeq"/>
        </authorList>
    </citation>
    <scope>IDENTIFICATION</scope>
    <source>
        <tissue evidence="9">Leaf</tissue>
    </source>
</reference>
<gene>
    <name evidence="9" type="primary">LOC110789633</name>
</gene>
<evidence type="ECO:0000313" key="9">
    <source>
        <dbReference type="RefSeq" id="XP_021850023.1"/>
    </source>
</evidence>
<keyword evidence="3" id="KW-0732">Signal</keyword>
<evidence type="ECO:0000256" key="2">
    <source>
        <dbReference type="ARBA" id="ARBA00022692"/>
    </source>
</evidence>
<sequence>MGETKVWEYLAVSFLGTAAIVLALVAGATKIKASDITVTSGKCEYPKTPAIILGYIAAAVTFIHQIVISVFFRSAYRRRITNAKSISGAILAFIFSWISGGAGIALLVSGSYLTSRQEFLVSTGRCYILKRNLFGAAAWMVYVACFEGLLSFYFFSAKCHCSAPEAVVVPYQGGIAMANSQLDAASTNSNPKQHQYV</sequence>
<dbReference type="RefSeq" id="XP_021850023.1">
    <property type="nucleotide sequence ID" value="XM_021994331.2"/>
</dbReference>